<reference evidence="2 3" key="1">
    <citation type="journal article" name="Sci. Rep.">
        <title>Genome-scale phylogenetic analyses confirm Olpidium as the closest living zoosporic fungus to the non-flagellated, terrestrial fungi.</title>
        <authorList>
            <person name="Chang Y."/>
            <person name="Rochon D."/>
            <person name="Sekimoto S."/>
            <person name="Wang Y."/>
            <person name="Chovatia M."/>
            <person name="Sandor L."/>
            <person name="Salamov A."/>
            <person name="Grigoriev I.V."/>
            <person name="Stajich J.E."/>
            <person name="Spatafora J.W."/>
        </authorList>
    </citation>
    <scope>NUCLEOTIDE SEQUENCE [LARGE SCALE GENOMIC DNA]</scope>
    <source>
        <strain evidence="2">S191</strain>
    </source>
</reference>
<evidence type="ECO:0000256" key="1">
    <source>
        <dbReference type="SAM" id="MobiDB-lite"/>
    </source>
</evidence>
<keyword evidence="3" id="KW-1185">Reference proteome</keyword>
<dbReference type="Proteomes" id="UP000673691">
    <property type="component" value="Unassembled WGS sequence"/>
</dbReference>
<evidence type="ECO:0000313" key="2">
    <source>
        <dbReference type="EMBL" id="KAG5462721.1"/>
    </source>
</evidence>
<organism evidence="2 3">
    <name type="scientific">Olpidium bornovanus</name>
    <dbReference type="NCBI Taxonomy" id="278681"/>
    <lineage>
        <taxon>Eukaryota</taxon>
        <taxon>Fungi</taxon>
        <taxon>Fungi incertae sedis</taxon>
        <taxon>Olpidiomycota</taxon>
        <taxon>Olpidiomycotina</taxon>
        <taxon>Olpidiomycetes</taxon>
        <taxon>Olpidiales</taxon>
        <taxon>Olpidiaceae</taxon>
        <taxon>Olpidium</taxon>
    </lineage>
</organism>
<feature type="region of interest" description="Disordered" evidence="1">
    <location>
        <begin position="250"/>
        <end position="282"/>
    </location>
</feature>
<gene>
    <name evidence="2" type="ORF">BJ554DRAFT_3877</name>
</gene>
<proteinExistence type="predicted"/>
<evidence type="ECO:0000313" key="3">
    <source>
        <dbReference type="Proteomes" id="UP000673691"/>
    </source>
</evidence>
<accession>A0A8H8A0J3</accession>
<comment type="caution">
    <text evidence="2">The sequence shown here is derived from an EMBL/GenBank/DDBJ whole genome shotgun (WGS) entry which is preliminary data.</text>
</comment>
<dbReference type="AlphaFoldDB" id="A0A8H8A0J3"/>
<dbReference type="EMBL" id="JAEFCI010001719">
    <property type="protein sequence ID" value="KAG5462721.1"/>
    <property type="molecule type" value="Genomic_DNA"/>
</dbReference>
<sequence>MAVLSIAFKDLGARAREDIVPAMQATPLPLFQWPSAPLAFKDNEVIFQEQTASGERALTSRGHYGPSSNGAVASVSMSDVSATASPAARGRCPPLLCLTGLQAKPLCSCPTGVRGTRWSPCGRKLQIFDNPETDPPPPPKKNRRTAKQDAAEFAFVARLGFSGKGLQLTGSQVIVCWICGTRRPVVPHCFGCRAAGPDELARPGMSLEHAEAVNGGVAAARSASGAQAGRCEGHGFHCVSATGEIRNTARRTPADERGQRDVAAASRAPAGAGDFHVVGPQV</sequence>
<feature type="region of interest" description="Disordered" evidence="1">
    <location>
        <begin position="125"/>
        <end position="147"/>
    </location>
</feature>
<protein>
    <submittedName>
        <fullName evidence="2">Uncharacterized protein</fullName>
    </submittedName>
</protein>
<name>A0A8H8A0J3_9FUNG</name>
<feature type="compositionally biased region" description="Low complexity" evidence="1">
    <location>
        <begin position="263"/>
        <end position="272"/>
    </location>
</feature>